<dbReference type="CDD" id="cd14014">
    <property type="entry name" value="STKc_PknB_like"/>
    <property type="match status" value="1"/>
</dbReference>
<dbReference type="GO" id="GO:0005524">
    <property type="term" value="F:ATP binding"/>
    <property type="evidence" value="ECO:0007669"/>
    <property type="project" value="UniProtKB-UniRule"/>
</dbReference>
<dbReference type="Pfam" id="PF00069">
    <property type="entry name" value="Pkinase"/>
    <property type="match status" value="1"/>
</dbReference>
<evidence type="ECO:0000256" key="7">
    <source>
        <dbReference type="PROSITE-ProRule" id="PRU10141"/>
    </source>
</evidence>
<proteinExistence type="predicted"/>
<dbReference type="AlphaFoldDB" id="A0A540X3M9"/>
<dbReference type="InterPro" id="IPR011009">
    <property type="entry name" value="Kinase-like_dom_sf"/>
</dbReference>
<keyword evidence="4 7" id="KW-0547">Nucleotide-binding</keyword>
<feature type="compositionally biased region" description="Low complexity" evidence="8">
    <location>
        <begin position="364"/>
        <end position="373"/>
    </location>
</feature>
<evidence type="ECO:0000259" key="9">
    <source>
        <dbReference type="PROSITE" id="PS50011"/>
    </source>
</evidence>
<reference evidence="10 11" key="1">
    <citation type="submission" date="2019-06" db="EMBL/GenBank/DDBJ databases">
        <authorList>
            <person name="Livingstone P."/>
            <person name="Whitworth D."/>
        </authorList>
    </citation>
    <scope>NUCLEOTIDE SEQUENCE [LARGE SCALE GENOMIC DNA]</scope>
    <source>
        <strain evidence="10 11">AM401</strain>
    </source>
</reference>
<feature type="region of interest" description="Disordered" evidence="8">
    <location>
        <begin position="556"/>
        <end position="576"/>
    </location>
</feature>
<dbReference type="OrthoDB" id="9801841at2"/>
<keyword evidence="2 10" id="KW-0723">Serine/threonine-protein kinase</keyword>
<feature type="compositionally biased region" description="Polar residues" evidence="8">
    <location>
        <begin position="424"/>
        <end position="452"/>
    </location>
</feature>
<protein>
    <recommendedName>
        <fullName evidence="1">non-specific serine/threonine protein kinase</fullName>
        <ecNumber evidence="1">2.7.11.1</ecNumber>
    </recommendedName>
</protein>
<dbReference type="Gene3D" id="1.10.510.10">
    <property type="entry name" value="Transferase(Phosphotransferase) domain 1"/>
    <property type="match status" value="1"/>
</dbReference>
<feature type="region of interest" description="Disordered" evidence="8">
    <location>
        <begin position="355"/>
        <end position="489"/>
    </location>
</feature>
<dbReference type="PANTHER" id="PTHR43289">
    <property type="entry name" value="MITOGEN-ACTIVATED PROTEIN KINASE KINASE KINASE 20-RELATED"/>
    <property type="match status" value="1"/>
</dbReference>
<feature type="compositionally biased region" description="Pro residues" evidence="8">
    <location>
        <begin position="379"/>
        <end position="394"/>
    </location>
</feature>
<evidence type="ECO:0000256" key="3">
    <source>
        <dbReference type="ARBA" id="ARBA00022679"/>
    </source>
</evidence>
<accession>A0A540X3M9</accession>
<evidence type="ECO:0000313" key="11">
    <source>
        <dbReference type="Proteomes" id="UP000315369"/>
    </source>
</evidence>
<dbReference type="FunFam" id="1.10.510.10:FF:000021">
    <property type="entry name" value="Serine/threonine protein kinase"/>
    <property type="match status" value="1"/>
</dbReference>
<name>A0A540X3M9_9BACT</name>
<dbReference type="EC" id="2.7.11.1" evidence="1"/>
<evidence type="ECO:0000313" key="10">
    <source>
        <dbReference type="EMBL" id="TQF15877.1"/>
    </source>
</evidence>
<dbReference type="SUPFAM" id="SSF56112">
    <property type="entry name" value="Protein kinase-like (PK-like)"/>
    <property type="match status" value="1"/>
</dbReference>
<sequence>MTVRETTRGERSPRVKDSLISTQVNDFIIEERIGEGGMGVVYRAVHPLIGKQVAIKVLRAEHVTQQQVERLLIEARAVNSIRHPGIIDIFGFGRLPDSRPYIIMELLRGQSLSESLKQLGRLDPNTTAWILDQILSALGAAHKAGVVHRDMKPGNVFLAEMLDGSRAVRLVDFGIAKLVRSHDGPTTVDGTILGTPEYMAPEQIRGTTVTSATDLYAVGIMAFQMLTGERPFKGEQLQVLFAHVEQPPPLPSSLVPGIAPEFDTLVLHLLAKDPALRPESAEAVQQALKRIPPTVVPPFGPGTTATVQPIGREGGTKSTWSQVKLAHPKTRRGRVWLAAGAALLSSVATATFLLSPWGPGRAGTTPVPTTVTTAEAPRQNPPERAPVPAPPPPTQEASAQPLAVNDPALPSKGATPNLPEPGSEGSTQPSNSAALQAPSTPAVSDADASTATPAVHKTATDPKQQPSRPTPRHPAAFLPRGEKAPPDPKLVQRVYNLEERYLKQTSGRAPSEEFEKELKHLHARALKATTRAESTQVSASISTLTQHLRTLQAPKVATAPPSSADTHPEPTPPPPSVVPLRAPGPHVLAMLSTPALTPSDDRLARRFVQFKAMYLERASKHEYPRVIEESLVRIHDLAMKETTATERMDIHRALDAWKEVLDHATPK</sequence>
<evidence type="ECO:0000256" key="2">
    <source>
        <dbReference type="ARBA" id="ARBA00022527"/>
    </source>
</evidence>
<keyword evidence="11" id="KW-1185">Reference proteome</keyword>
<dbReference type="Proteomes" id="UP000315369">
    <property type="component" value="Unassembled WGS sequence"/>
</dbReference>
<dbReference type="PROSITE" id="PS00107">
    <property type="entry name" value="PROTEIN_KINASE_ATP"/>
    <property type="match status" value="1"/>
</dbReference>
<evidence type="ECO:0000256" key="8">
    <source>
        <dbReference type="SAM" id="MobiDB-lite"/>
    </source>
</evidence>
<evidence type="ECO:0000256" key="6">
    <source>
        <dbReference type="ARBA" id="ARBA00022840"/>
    </source>
</evidence>
<keyword evidence="3" id="KW-0808">Transferase</keyword>
<evidence type="ECO:0000256" key="5">
    <source>
        <dbReference type="ARBA" id="ARBA00022777"/>
    </source>
</evidence>
<dbReference type="InterPro" id="IPR017441">
    <property type="entry name" value="Protein_kinase_ATP_BS"/>
</dbReference>
<keyword evidence="5 10" id="KW-0418">Kinase</keyword>
<gene>
    <name evidence="10" type="ORF">FJV41_11500</name>
</gene>
<dbReference type="PANTHER" id="PTHR43289:SF6">
    <property type="entry name" value="SERINE_THREONINE-PROTEIN KINASE NEKL-3"/>
    <property type="match status" value="1"/>
</dbReference>
<comment type="caution">
    <text evidence="10">The sequence shown here is derived from an EMBL/GenBank/DDBJ whole genome shotgun (WGS) entry which is preliminary data.</text>
</comment>
<dbReference type="EMBL" id="VIFM01000034">
    <property type="protein sequence ID" value="TQF15877.1"/>
    <property type="molecule type" value="Genomic_DNA"/>
</dbReference>
<organism evidence="10 11">
    <name type="scientific">Myxococcus llanfairpwllgwyngyllgogerychwyrndrobwllllantysiliogogogochensis</name>
    <dbReference type="NCBI Taxonomy" id="2590453"/>
    <lineage>
        <taxon>Bacteria</taxon>
        <taxon>Pseudomonadati</taxon>
        <taxon>Myxococcota</taxon>
        <taxon>Myxococcia</taxon>
        <taxon>Myxococcales</taxon>
        <taxon>Cystobacterineae</taxon>
        <taxon>Myxococcaceae</taxon>
        <taxon>Myxococcus</taxon>
    </lineage>
</organism>
<dbReference type="PROSITE" id="PS00108">
    <property type="entry name" value="PROTEIN_KINASE_ST"/>
    <property type="match status" value="1"/>
</dbReference>
<dbReference type="InterPro" id="IPR000719">
    <property type="entry name" value="Prot_kinase_dom"/>
</dbReference>
<dbReference type="InterPro" id="IPR008271">
    <property type="entry name" value="Ser/Thr_kinase_AS"/>
</dbReference>
<feature type="binding site" evidence="7">
    <location>
        <position position="56"/>
    </location>
    <ligand>
        <name>ATP</name>
        <dbReference type="ChEBI" id="CHEBI:30616"/>
    </ligand>
</feature>
<evidence type="ECO:0000256" key="4">
    <source>
        <dbReference type="ARBA" id="ARBA00022741"/>
    </source>
</evidence>
<dbReference type="GO" id="GO:0004674">
    <property type="term" value="F:protein serine/threonine kinase activity"/>
    <property type="evidence" value="ECO:0007669"/>
    <property type="project" value="UniProtKB-KW"/>
</dbReference>
<dbReference type="SMART" id="SM00220">
    <property type="entry name" value="S_TKc"/>
    <property type="match status" value="1"/>
</dbReference>
<feature type="domain" description="Protein kinase" evidence="9">
    <location>
        <begin position="27"/>
        <end position="295"/>
    </location>
</feature>
<evidence type="ECO:0000256" key="1">
    <source>
        <dbReference type="ARBA" id="ARBA00012513"/>
    </source>
</evidence>
<keyword evidence="6 7" id="KW-0067">ATP-binding</keyword>
<dbReference type="Gene3D" id="3.30.200.20">
    <property type="entry name" value="Phosphorylase Kinase, domain 1"/>
    <property type="match status" value="1"/>
</dbReference>
<dbReference type="PROSITE" id="PS50011">
    <property type="entry name" value="PROTEIN_KINASE_DOM"/>
    <property type="match status" value="1"/>
</dbReference>